<gene>
    <name evidence="9" type="ORF">G4Y79_06735</name>
</gene>
<evidence type="ECO:0000259" key="8">
    <source>
        <dbReference type="PROSITE" id="PS50928"/>
    </source>
</evidence>
<dbReference type="RefSeq" id="WP_195172133.1">
    <property type="nucleotide sequence ID" value="NZ_CP062983.1"/>
</dbReference>
<dbReference type="InterPro" id="IPR050366">
    <property type="entry name" value="BP-dependent_transpt_permease"/>
</dbReference>
<feature type="transmembrane region" description="Helical" evidence="7">
    <location>
        <begin position="231"/>
        <end position="256"/>
    </location>
</feature>
<protein>
    <submittedName>
        <fullName evidence="9">ABC transporter permease subunit</fullName>
    </submittedName>
</protein>
<dbReference type="PROSITE" id="PS50928">
    <property type="entry name" value="ABC_TM1"/>
    <property type="match status" value="1"/>
</dbReference>
<evidence type="ECO:0000256" key="5">
    <source>
        <dbReference type="ARBA" id="ARBA00022989"/>
    </source>
</evidence>
<keyword evidence="10" id="KW-1185">Reference proteome</keyword>
<evidence type="ECO:0000256" key="6">
    <source>
        <dbReference type="ARBA" id="ARBA00023136"/>
    </source>
</evidence>
<sequence>MATLDVQTETASENPDKIAAYAASHEPSRVPILGGFLDAFGLLWKSLRRNLAGLIGFLGLVFYFFFTVVGPLIVPFDGEPKLDAIAAPPGSRMVLVTRSADADRLKTIDDFGPDDTLGYIDKTGGQLWFEDYEASLGEDAEVPFDTELFRFRSGRGVPDALEELANGEADALIVFSETVKQYLVNNDDEAQRELFSDLSVSNDAFGPSHILGTDTQGRDIFSHIVNGGASLIFVAMVAGIFSTVIAVTLGSLAAMIGGPIDRFLVSSANFVLTIPQFPLLVVLAVLVGQQLNNPFLLAGLIAILSWPVLMRAVRAQVLSLREREFVEAARSLGLGLPHIVFREILPNMMSFVAINFIFAVTSAMYQQIGLIFLGMAPINDYTWGVMLFFGRTRGTLFSADSMSMVLSPVVAIALFQVSMVLFARALEEMFDPRLRTVN</sequence>
<accession>A0A7S8EBV2</accession>
<evidence type="ECO:0000313" key="10">
    <source>
        <dbReference type="Proteomes" id="UP000594468"/>
    </source>
</evidence>
<evidence type="ECO:0000256" key="4">
    <source>
        <dbReference type="ARBA" id="ARBA00022692"/>
    </source>
</evidence>
<proteinExistence type="inferred from homology"/>
<dbReference type="Proteomes" id="UP000594468">
    <property type="component" value="Chromosome"/>
</dbReference>
<dbReference type="AlphaFoldDB" id="A0A7S8EBV2"/>
<feature type="transmembrane region" description="Helical" evidence="7">
    <location>
        <begin position="351"/>
        <end position="378"/>
    </location>
</feature>
<dbReference type="GO" id="GO:0071916">
    <property type="term" value="F:dipeptide transmembrane transporter activity"/>
    <property type="evidence" value="ECO:0007669"/>
    <property type="project" value="TreeGrafter"/>
</dbReference>
<feature type="transmembrane region" description="Helical" evidence="7">
    <location>
        <begin position="268"/>
        <end position="288"/>
    </location>
</feature>
<dbReference type="SUPFAM" id="SSF161098">
    <property type="entry name" value="MetI-like"/>
    <property type="match status" value="1"/>
</dbReference>
<feature type="transmembrane region" description="Helical" evidence="7">
    <location>
        <begin position="51"/>
        <end position="74"/>
    </location>
</feature>
<organism evidence="9 10">
    <name type="scientific">Phototrophicus methaneseepsis</name>
    <dbReference type="NCBI Taxonomy" id="2710758"/>
    <lineage>
        <taxon>Bacteria</taxon>
        <taxon>Bacillati</taxon>
        <taxon>Chloroflexota</taxon>
        <taxon>Candidatus Thermofontia</taxon>
        <taxon>Phototrophicales</taxon>
        <taxon>Phototrophicaceae</taxon>
        <taxon>Phototrophicus</taxon>
    </lineage>
</organism>
<feature type="domain" description="ABC transmembrane type-1" evidence="8">
    <location>
        <begin position="232"/>
        <end position="423"/>
    </location>
</feature>
<feature type="transmembrane region" description="Helical" evidence="7">
    <location>
        <begin position="294"/>
        <end position="313"/>
    </location>
</feature>
<keyword evidence="4 7" id="KW-0812">Transmembrane</keyword>
<dbReference type="EMBL" id="CP062983">
    <property type="protein sequence ID" value="QPC84069.1"/>
    <property type="molecule type" value="Genomic_DNA"/>
</dbReference>
<dbReference type="CDD" id="cd06261">
    <property type="entry name" value="TM_PBP2"/>
    <property type="match status" value="1"/>
</dbReference>
<keyword evidence="6 7" id="KW-0472">Membrane</keyword>
<dbReference type="PANTHER" id="PTHR43386">
    <property type="entry name" value="OLIGOPEPTIDE TRANSPORT SYSTEM PERMEASE PROTEIN APPC"/>
    <property type="match status" value="1"/>
</dbReference>
<evidence type="ECO:0000256" key="2">
    <source>
        <dbReference type="ARBA" id="ARBA00022448"/>
    </source>
</evidence>
<dbReference type="PANTHER" id="PTHR43386:SF1">
    <property type="entry name" value="D,D-DIPEPTIDE TRANSPORT SYSTEM PERMEASE PROTEIN DDPC-RELATED"/>
    <property type="match status" value="1"/>
</dbReference>
<keyword evidence="5 7" id="KW-1133">Transmembrane helix</keyword>
<dbReference type="InterPro" id="IPR000515">
    <property type="entry name" value="MetI-like"/>
</dbReference>
<dbReference type="GO" id="GO:0005886">
    <property type="term" value="C:plasma membrane"/>
    <property type="evidence" value="ECO:0007669"/>
    <property type="project" value="UniProtKB-SubCell"/>
</dbReference>
<evidence type="ECO:0000256" key="3">
    <source>
        <dbReference type="ARBA" id="ARBA00022475"/>
    </source>
</evidence>
<keyword evidence="2 7" id="KW-0813">Transport</keyword>
<dbReference type="KEGG" id="pmet:G4Y79_06735"/>
<feature type="transmembrane region" description="Helical" evidence="7">
    <location>
        <begin position="405"/>
        <end position="426"/>
    </location>
</feature>
<name>A0A7S8EBV2_9CHLR</name>
<dbReference type="Pfam" id="PF12911">
    <property type="entry name" value="OppC_N"/>
    <property type="match status" value="1"/>
</dbReference>
<dbReference type="Gene3D" id="1.10.3720.10">
    <property type="entry name" value="MetI-like"/>
    <property type="match status" value="1"/>
</dbReference>
<dbReference type="Pfam" id="PF00528">
    <property type="entry name" value="BPD_transp_1"/>
    <property type="match status" value="1"/>
</dbReference>
<keyword evidence="3" id="KW-1003">Cell membrane</keyword>
<evidence type="ECO:0000256" key="1">
    <source>
        <dbReference type="ARBA" id="ARBA00004651"/>
    </source>
</evidence>
<comment type="subcellular location">
    <subcellularLocation>
        <location evidence="1 7">Cell membrane</location>
        <topology evidence="1 7">Multi-pass membrane protein</topology>
    </subcellularLocation>
</comment>
<evidence type="ECO:0000313" key="9">
    <source>
        <dbReference type="EMBL" id="QPC84069.1"/>
    </source>
</evidence>
<dbReference type="InterPro" id="IPR035906">
    <property type="entry name" value="MetI-like_sf"/>
</dbReference>
<dbReference type="InterPro" id="IPR025966">
    <property type="entry name" value="OppC_N"/>
</dbReference>
<reference evidence="9 10" key="1">
    <citation type="submission" date="2020-02" db="EMBL/GenBank/DDBJ databases">
        <authorList>
            <person name="Zheng R.K."/>
            <person name="Sun C.M."/>
        </authorList>
    </citation>
    <scope>NUCLEOTIDE SEQUENCE [LARGE SCALE GENOMIC DNA]</scope>
    <source>
        <strain evidence="10">rifampicinis</strain>
    </source>
</reference>
<comment type="similarity">
    <text evidence="7">Belongs to the binding-protein-dependent transport system permease family.</text>
</comment>
<evidence type="ECO:0000256" key="7">
    <source>
        <dbReference type="RuleBase" id="RU363032"/>
    </source>
</evidence>